<dbReference type="PANTHER" id="PTHR30231:SF4">
    <property type="entry name" value="PROTEIN NEN2"/>
    <property type="match status" value="1"/>
</dbReference>
<dbReference type="InterPro" id="IPR036397">
    <property type="entry name" value="RNaseH_sf"/>
</dbReference>
<accession>A0A084ZUE3</accession>
<keyword evidence="1" id="KW-0540">Nuclease</keyword>
<organism evidence="5 6">
    <name type="scientific">Trabulsiella guamensis ATCC 49490</name>
    <dbReference type="NCBI Taxonomy" id="1005994"/>
    <lineage>
        <taxon>Bacteria</taxon>
        <taxon>Pseudomonadati</taxon>
        <taxon>Pseudomonadota</taxon>
        <taxon>Gammaproteobacteria</taxon>
        <taxon>Enterobacterales</taxon>
        <taxon>Enterobacteriaceae</taxon>
        <taxon>Trabulsiella</taxon>
    </lineage>
</organism>
<keyword evidence="6" id="KW-1185">Reference proteome</keyword>
<sequence>MNTSNRNDFFKAILPGLLTDPEMAYSSSADIIRHAWYLADLAAYFEGKPEFPHETARRWIKGNYLILDTETTGLGRDARIVEIAIINCAGETLLNTLINPGIHIPQEATAIHGITDEMVKDAPSWRETERQVITLLGNRWVAYNAKFDAGMIEQEMCVPVTGMREPECAMQLYVEYNGEWDAYRRKYKWSKLVDAATALDAVPEDGNAHRALYDCRMTLNIIRRIAEMTA</sequence>
<dbReference type="InterPro" id="IPR013520">
    <property type="entry name" value="Ribonucl_H"/>
</dbReference>
<evidence type="ECO:0000313" key="5">
    <source>
        <dbReference type="EMBL" id="KFC01088.1"/>
    </source>
</evidence>
<dbReference type="Proteomes" id="UP000028630">
    <property type="component" value="Unassembled WGS sequence"/>
</dbReference>
<dbReference type="SUPFAM" id="SSF53098">
    <property type="entry name" value="Ribonuclease H-like"/>
    <property type="match status" value="1"/>
</dbReference>
<reference evidence="6" key="1">
    <citation type="submission" date="2014-05" db="EMBL/GenBank/DDBJ databases">
        <title>ATOL: Assembling a taxonomically balanced genome-scale reconstruction of the evolutionary history of the Enterobacteriaceae.</title>
        <authorList>
            <person name="Plunkett G. III"/>
            <person name="Neeno-Eckwall E.C."/>
            <person name="Glasner J.D."/>
            <person name="Perna N.T."/>
        </authorList>
    </citation>
    <scope>NUCLEOTIDE SEQUENCE [LARGE SCALE GENOMIC DNA]</scope>
    <source>
        <strain evidence="6">ATCC 49490</strain>
    </source>
</reference>
<dbReference type="AlphaFoldDB" id="A0A084ZUE3"/>
<dbReference type="CDD" id="cd06127">
    <property type="entry name" value="DEDDh"/>
    <property type="match status" value="1"/>
</dbReference>
<dbReference type="EMBL" id="JMTB01000105">
    <property type="protein sequence ID" value="KFC01088.1"/>
    <property type="molecule type" value="Genomic_DNA"/>
</dbReference>
<dbReference type="GO" id="GO:0003676">
    <property type="term" value="F:nucleic acid binding"/>
    <property type="evidence" value="ECO:0007669"/>
    <property type="project" value="InterPro"/>
</dbReference>
<name>A0A084ZUE3_9ENTR</name>
<protein>
    <submittedName>
        <fullName evidence="5">Phage protein</fullName>
    </submittedName>
</protein>
<evidence type="ECO:0000256" key="1">
    <source>
        <dbReference type="ARBA" id="ARBA00022722"/>
    </source>
</evidence>
<dbReference type="Gene3D" id="3.30.420.10">
    <property type="entry name" value="Ribonuclease H-like superfamily/Ribonuclease H"/>
    <property type="match status" value="1"/>
</dbReference>
<evidence type="ECO:0000313" key="6">
    <source>
        <dbReference type="Proteomes" id="UP000028630"/>
    </source>
</evidence>
<comment type="caution">
    <text evidence="5">The sequence shown here is derived from an EMBL/GenBank/DDBJ whole genome shotgun (WGS) entry which is preliminary data.</text>
</comment>
<feature type="domain" description="Exonuclease" evidence="4">
    <location>
        <begin position="63"/>
        <end position="230"/>
    </location>
</feature>
<evidence type="ECO:0000256" key="3">
    <source>
        <dbReference type="ARBA" id="ARBA00022839"/>
    </source>
</evidence>
<proteinExistence type="predicted"/>
<evidence type="ECO:0000256" key="2">
    <source>
        <dbReference type="ARBA" id="ARBA00022801"/>
    </source>
</evidence>
<dbReference type="RefSeq" id="WP_051857388.1">
    <property type="nucleotide sequence ID" value="NZ_JMTB01000105.1"/>
</dbReference>
<dbReference type="SMART" id="SM00479">
    <property type="entry name" value="EXOIII"/>
    <property type="match status" value="1"/>
</dbReference>
<dbReference type="GO" id="GO:0006259">
    <property type="term" value="P:DNA metabolic process"/>
    <property type="evidence" value="ECO:0007669"/>
    <property type="project" value="UniProtKB-ARBA"/>
</dbReference>
<evidence type="ECO:0000259" key="4">
    <source>
        <dbReference type="SMART" id="SM00479"/>
    </source>
</evidence>
<dbReference type="eggNOG" id="COG0847">
    <property type="taxonomic scope" value="Bacteria"/>
</dbReference>
<dbReference type="InterPro" id="IPR012337">
    <property type="entry name" value="RNaseH-like_sf"/>
</dbReference>
<dbReference type="PANTHER" id="PTHR30231">
    <property type="entry name" value="DNA POLYMERASE III SUBUNIT EPSILON"/>
    <property type="match status" value="1"/>
</dbReference>
<dbReference type="GO" id="GO:0008408">
    <property type="term" value="F:3'-5' exonuclease activity"/>
    <property type="evidence" value="ECO:0007669"/>
    <property type="project" value="TreeGrafter"/>
</dbReference>
<gene>
    <name evidence="5" type="ORF">GTGU_03605</name>
</gene>
<dbReference type="Pfam" id="PF00929">
    <property type="entry name" value="RNase_T"/>
    <property type="match status" value="1"/>
</dbReference>
<keyword evidence="2" id="KW-0378">Hydrolase</keyword>
<keyword evidence="3" id="KW-0269">Exonuclease</keyword>